<sequence>MVALPEFRSAAVSVPSVIISLMTAWVGEPALPEACIEWCRARSYEYDVLGDQSEVDLDWWNTRLRAASIPAELHAGSYAGFDTDTGIAYIRRGDLATQRLSPRMDLTTLYLCAAWLIGNRARTKAKRFADARDFSDEGKDAPFERIESALDQCRCPPALFDLGPQRQWSGWPKAPGFGPVTLSLFAWAAGSDAMIDRPQLVDEQALCELVHLGWVEKPAATGITVKRYLKYCEVLSGWSRQAGVRAELIEMWLVRSWRARQRSPSPFLTEFRDAL</sequence>
<dbReference type="Pfam" id="PF21790">
    <property type="entry name" value="OGG"/>
    <property type="match status" value="1"/>
</dbReference>
<evidence type="ECO:0000313" key="1">
    <source>
        <dbReference type="EMBL" id="GGG03015.1"/>
    </source>
</evidence>
<accession>A0A917CX89</accession>
<reference evidence="1" key="1">
    <citation type="journal article" date="2014" name="Int. J. Syst. Evol. Microbiol.">
        <title>Complete genome sequence of Corynebacterium casei LMG S-19264T (=DSM 44701T), isolated from a smear-ripened cheese.</title>
        <authorList>
            <consortium name="US DOE Joint Genome Institute (JGI-PGF)"/>
            <person name="Walter F."/>
            <person name="Albersmeier A."/>
            <person name="Kalinowski J."/>
            <person name="Ruckert C."/>
        </authorList>
    </citation>
    <scope>NUCLEOTIDE SEQUENCE</scope>
    <source>
        <strain evidence="1">CCM 7905</strain>
    </source>
</reference>
<dbReference type="AlphaFoldDB" id="A0A917CX89"/>
<comment type="caution">
    <text evidence="1">The sequence shown here is derived from an EMBL/GenBank/DDBJ whole genome shotgun (WGS) entry which is preliminary data.</text>
</comment>
<dbReference type="Proteomes" id="UP000654257">
    <property type="component" value="Unassembled WGS sequence"/>
</dbReference>
<organism evidence="1 2">
    <name type="scientific">Rhodococcoides trifolii</name>
    <dbReference type="NCBI Taxonomy" id="908250"/>
    <lineage>
        <taxon>Bacteria</taxon>
        <taxon>Bacillati</taxon>
        <taxon>Actinomycetota</taxon>
        <taxon>Actinomycetes</taxon>
        <taxon>Mycobacteriales</taxon>
        <taxon>Nocardiaceae</taxon>
        <taxon>Rhodococcoides</taxon>
    </lineage>
</organism>
<dbReference type="InterPro" id="IPR048868">
    <property type="entry name" value="OGG-like_put"/>
</dbReference>
<keyword evidence="2" id="KW-1185">Reference proteome</keyword>
<evidence type="ECO:0000313" key="2">
    <source>
        <dbReference type="Proteomes" id="UP000654257"/>
    </source>
</evidence>
<proteinExistence type="predicted"/>
<reference evidence="1" key="2">
    <citation type="submission" date="2020-09" db="EMBL/GenBank/DDBJ databases">
        <authorList>
            <person name="Sun Q."/>
            <person name="Sedlacek I."/>
        </authorList>
    </citation>
    <scope>NUCLEOTIDE SEQUENCE</scope>
    <source>
        <strain evidence="1">CCM 7905</strain>
    </source>
</reference>
<protein>
    <submittedName>
        <fullName evidence="1">Uncharacterized protein</fullName>
    </submittedName>
</protein>
<gene>
    <name evidence="1" type="ORF">GCM10007304_16320</name>
</gene>
<name>A0A917CX89_9NOCA</name>
<dbReference type="EMBL" id="BMCU01000002">
    <property type="protein sequence ID" value="GGG03015.1"/>
    <property type="molecule type" value="Genomic_DNA"/>
</dbReference>